<dbReference type="EMBL" id="JBIUGF010000011">
    <property type="protein sequence ID" value="MFJ1337581.1"/>
    <property type="molecule type" value="Genomic_DNA"/>
</dbReference>
<evidence type="ECO:0000313" key="2">
    <source>
        <dbReference type="Proteomes" id="UP001615411"/>
    </source>
</evidence>
<dbReference type="Proteomes" id="UP001615411">
    <property type="component" value="Unassembled WGS sequence"/>
</dbReference>
<evidence type="ECO:0000313" key="1">
    <source>
        <dbReference type="EMBL" id="MFJ1337581.1"/>
    </source>
</evidence>
<protein>
    <submittedName>
        <fullName evidence="1">Type VI secretion system-associated protein TagF</fullName>
    </submittedName>
</protein>
<name>A0ACC7LSV2_9PSED</name>
<organism evidence="1 2">
    <name type="scientific">Pseudomonas caricapapayae</name>
    <dbReference type="NCBI Taxonomy" id="46678"/>
    <lineage>
        <taxon>Bacteria</taxon>
        <taxon>Pseudomonadati</taxon>
        <taxon>Pseudomonadota</taxon>
        <taxon>Gammaproteobacteria</taxon>
        <taxon>Pseudomonadales</taxon>
        <taxon>Pseudomonadaceae</taxon>
        <taxon>Pseudomonas</taxon>
    </lineage>
</organism>
<sequence length="307" mass="34116">MIGCFGKLPASADFVSLHGAADEVCEFDAWLQSGLAAMRHRDDWPTLFEGLPVCFFSFRASNGNWLLGGLISSRDASHRRYPLFIFQLIRPQDGEPLVNPFTLGELFCAQIKPLLHLAVQGTCSASLFERIKALRPLQGQDFDLFRRVHAKFLQDFSFADITSALNDTYPAFDSTVALTRLQALAPMLRSDCEAGIGLPLPAQRGLKNPTADLWVTWLTRMSGGNVPPISLLADDFMRPKLYCFPSRRSANTYRVLTATAEAAHHLDLLTPDARLVPARRSTPLADIDRPLDHVIDRFVDALDATFV</sequence>
<comment type="caution">
    <text evidence="1">The sequence shown here is derived from an EMBL/GenBank/DDBJ whole genome shotgun (WGS) entry which is preliminary data.</text>
</comment>
<proteinExistence type="predicted"/>
<accession>A0ACC7LSV2</accession>
<reference evidence="1" key="1">
    <citation type="submission" date="2024-10" db="EMBL/GenBank/DDBJ databases">
        <title>Aeromonas and Pseudomonas from the Cagarras Archipelago, Rio de Janeiro, Brazil.</title>
        <authorList>
            <person name="Canellas A.L.B."/>
            <person name="Laport M.S."/>
        </authorList>
    </citation>
    <scope>NUCLEOTIDE SEQUENCE</scope>
    <source>
        <strain evidence="1">ACP-7</strain>
    </source>
</reference>
<keyword evidence="2" id="KW-1185">Reference proteome</keyword>
<gene>
    <name evidence="1" type="primary">tagF</name>
    <name evidence="1" type="ORF">ACIKP7_05490</name>
</gene>